<dbReference type="GO" id="GO:0006298">
    <property type="term" value="P:mismatch repair"/>
    <property type="evidence" value="ECO:0007669"/>
    <property type="project" value="InterPro"/>
</dbReference>
<sequence length="518" mass="58024">MGAGAGPEAFQSILFLPSSRAVAGVASQPADVARDVNLDQIVTAITAGYDALDLQPLFYAPLRDPDQIAYRHEVMRDLDTKPVMARIRAFLAAIREVRETLARAAKLYHPRQKDRVFVDAVGLYVKEIEALARDLPALPLGSRGLRGFAAYVAAYAASPVIRSLREDGEKAKAWLATIRYCVTIYGDSVTVRAYAEETDYSALIAKTFERFRHDAVKDYRVSFHDEPAMDSVEARILDLVARLNPEAFDFLERFAAAHGTFVDPVIDRFFREIHFYVLYLDHIAPLRAACLPFCYPAVSTRDKQTFVSQTFDLALAAKLVQEKTEVVTNDFFLRGKERIFVVSGPNQGGKTTFVRTLGQLHHLAAIGCLVPGRKARLFLPDRIYTHFEREETVVSLRGKLQDDLIRMRDILAEATPDSLILMNEIFSSTTLMDAVFLATRVMERIIALDCLAVCVTFMDELAALDPKVVSMTSTVVPEDPAQRTLKVIRRPADGRAYALSIAEKYRLTRAWLDRRLGP</sequence>
<name>A0A8J4HC91_9PROT</name>
<dbReference type="InterPro" id="IPR045076">
    <property type="entry name" value="MutS"/>
</dbReference>
<dbReference type="PANTHER" id="PTHR11361">
    <property type="entry name" value="DNA MISMATCH REPAIR PROTEIN MUTS FAMILY MEMBER"/>
    <property type="match status" value="1"/>
</dbReference>
<dbReference type="AlphaFoldDB" id="A0A8J4HC91"/>
<dbReference type="InterPro" id="IPR000432">
    <property type="entry name" value="DNA_mismatch_repair_MutS_C"/>
</dbReference>
<dbReference type="SMART" id="SM00534">
    <property type="entry name" value="MUTSac"/>
    <property type="match status" value="1"/>
</dbReference>
<organism evidence="5">
    <name type="scientific">Acidicaldus sp</name>
    <dbReference type="NCBI Taxonomy" id="1872105"/>
    <lineage>
        <taxon>Bacteria</taxon>
        <taxon>Pseudomonadati</taxon>
        <taxon>Pseudomonadota</taxon>
        <taxon>Alphaproteobacteria</taxon>
        <taxon>Acetobacterales</taxon>
        <taxon>Acetobacteraceae</taxon>
        <taxon>Acidicaldus</taxon>
    </lineage>
</organism>
<dbReference type="InterPro" id="IPR027417">
    <property type="entry name" value="P-loop_NTPase"/>
</dbReference>
<evidence type="ECO:0000256" key="3">
    <source>
        <dbReference type="ARBA" id="ARBA00023125"/>
    </source>
</evidence>
<comment type="caution">
    <text evidence="5">The sequence shown here is derived from an EMBL/GenBank/DDBJ whole genome shotgun (WGS) entry which is preliminary data.</text>
</comment>
<dbReference type="GO" id="GO:0140664">
    <property type="term" value="F:ATP-dependent DNA damage sensor activity"/>
    <property type="evidence" value="ECO:0007669"/>
    <property type="project" value="InterPro"/>
</dbReference>
<evidence type="ECO:0000259" key="4">
    <source>
        <dbReference type="SMART" id="SM00534"/>
    </source>
</evidence>
<dbReference type="GO" id="GO:0030983">
    <property type="term" value="F:mismatched DNA binding"/>
    <property type="evidence" value="ECO:0007669"/>
    <property type="project" value="InterPro"/>
</dbReference>
<proteinExistence type="predicted"/>
<dbReference type="EMBL" id="DTQM01000204">
    <property type="protein sequence ID" value="HGC43683.1"/>
    <property type="molecule type" value="Genomic_DNA"/>
</dbReference>
<reference evidence="5" key="1">
    <citation type="journal article" date="2020" name="mSystems">
        <title>Genome- and Community-Level Interaction Insights into Carbon Utilization and Element Cycling Functions of Hydrothermarchaeota in Hydrothermal Sediment.</title>
        <authorList>
            <person name="Zhou Z."/>
            <person name="Liu Y."/>
            <person name="Xu W."/>
            <person name="Pan J."/>
            <person name="Luo Z.H."/>
            <person name="Li M."/>
        </authorList>
    </citation>
    <scope>NUCLEOTIDE SEQUENCE</scope>
    <source>
        <strain evidence="5">SpSt-997</strain>
    </source>
</reference>
<dbReference type="GO" id="GO:0005524">
    <property type="term" value="F:ATP binding"/>
    <property type="evidence" value="ECO:0007669"/>
    <property type="project" value="UniProtKB-KW"/>
</dbReference>
<accession>A0A8J4HC91</accession>
<keyword evidence="2" id="KW-0067">ATP-binding</keyword>
<dbReference type="PANTHER" id="PTHR11361:SF34">
    <property type="entry name" value="DNA MISMATCH REPAIR PROTEIN MSH1, MITOCHONDRIAL"/>
    <property type="match status" value="1"/>
</dbReference>
<evidence type="ECO:0000256" key="2">
    <source>
        <dbReference type="ARBA" id="ARBA00022840"/>
    </source>
</evidence>
<keyword evidence="3" id="KW-0238">DNA-binding</keyword>
<keyword evidence="1" id="KW-0547">Nucleotide-binding</keyword>
<dbReference type="SUPFAM" id="SSF52540">
    <property type="entry name" value="P-loop containing nucleoside triphosphate hydrolases"/>
    <property type="match status" value="1"/>
</dbReference>
<dbReference type="GO" id="GO:0005829">
    <property type="term" value="C:cytosol"/>
    <property type="evidence" value="ECO:0007669"/>
    <property type="project" value="TreeGrafter"/>
</dbReference>
<evidence type="ECO:0000313" key="5">
    <source>
        <dbReference type="EMBL" id="HGC43683.1"/>
    </source>
</evidence>
<feature type="domain" description="DNA mismatch repair proteins mutS family" evidence="4">
    <location>
        <begin position="337"/>
        <end position="517"/>
    </location>
</feature>
<evidence type="ECO:0000256" key="1">
    <source>
        <dbReference type="ARBA" id="ARBA00022741"/>
    </source>
</evidence>
<dbReference type="Pfam" id="PF00488">
    <property type="entry name" value="MutS_V"/>
    <property type="match status" value="1"/>
</dbReference>
<gene>
    <name evidence="5" type="ORF">ENY07_10755</name>
</gene>
<protein>
    <submittedName>
        <fullName evidence="5">DNA mismatch repair protein MutS</fullName>
    </submittedName>
</protein>
<dbReference type="Gene3D" id="3.40.50.300">
    <property type="entry name" value="P-loop containing nucleotide triphosphate hydrolases"/>
    <property type="match status" value="1"/>
</dbReference>